<keyword evidence="2" id="KW-1185">Reference proteome</keyword>
<dbReference type="EMBL" id="WIXE01012122">
    <property type="protein sequence ID" value="KAK5976212.1"/>
    <property type="molecule type" value="Genomic_DNA"/>
</dbReference>
<comment type="caution">
    <text evidence="1">The sequence shown here is derived from an EMBL/GenBank/DDBJ whole genome shotgun (WGS) entry which is preliminary data.</text>
</comment>
<name>A0AAN8FL32_TRICO</name>
<gene>
    <name evidence="1" type="ORF">GCK32_013994</name>
</gene>
<reference evidence="1 2" key="1">
    <citation type="submission" date="2019-10" db="EMBL/GenBank/DDBJ databases">
        <title>Assembly and Annotation for the nematode Trichostrongylus colubriformis.</title>
        <authorList>
            <person name="Martin J."/>
        </authorList>
    </citation>
    <scope>NUCLEOTIDE SEQUENCE [LARGE SCALE GENOMIC DNA]</scope>
    <source>
        <strain evidence="1">G859</strain>
        <tissue evidence="1">Whole worm</tissue>
    </source>
</reference>
<evidence type="ECO:0000313" key="1">
    <source>
        <dbReference type="EMBL" id="KAK5976212.1"/>
    </source>
</evidence>
<dbReference type="AlphaFoldDB" id="A0AAN8FL32"/>
<evidence type="ECO:0000313" key="2">
    <source>
        <dbReference type="Proteomes" id="UP001331761"/>
    </source>
</evidence>
<proteinExistence type="predicted"/>
<sequence>MLSPSSQQRCEWPKSDLGSHRVVSLPLPDVKSRTLKGLPSSDTILQVCDVKVDESCRSTEDRAARTTDPHGRL</sequence>
<protein>
    <submittedName>
        <fullName evidence="1">Uncharacterized protein</fullName>
    </submittedName>
</protein>
<dbReference type="Proteomes" id="UP001331761">
    <property type="component" value="Unassembled WGS sequence"/>
</dbReference>
<organism evidence="1 2">
    <name type="scientific">Trichostrongylus colubriformis</name>
    <name type="common">Black scour worm</name>
    <dbReference type="NCBI Taxonomy" id="6319"/>
    <lineage>
        <taxon>Eukaryota</taxon>
        <taxon>Metazoa</taxon>
        <taxon>Ecdysozoa</taxon>
        <taxon>Nematoda</taxon>
        <taxon>Chromadorea</taxon>
        <taxon>Rhabditida</taxon>
        <taxon>Rhabditina</taxon>
        <taxon>Rhabditomorpha</taxon>
        <taxon>Strongyloidea</taxon>
        <taxon>Trichostrongylidae</taxon>
        <taxon>Trichostrongylus</taxon>
    </lineage>
</organism>
<accession>A0AAN8FL32</accession>